<evidence type="ECO:0008006" key="4">
    <source>
        <dbReference type="Google" id="ProtNLM"/>
    </source>
</evidence>
<evidence type="ECO:0000313" key="2">
    <source>
        <dbReference type="EMBL" id="CAH2219374.1"/>
    </source>
</evidence>
<dbReference type="AlphaFoldDB" id="A0AAD1QXD9"/>
<protein>
    <recommendedName>
        <fullName evidence="4">Secreted protein</fullName>
    </recommendedName>
</protein>
<dbReference type="EMBL" id="OW240912">
    <property type="protein sequence ID" value="CAH2219374.1"/>
    <property type="molecule type" value="Genomic_DNA"/>
</dbReference>
<reference evidence="2" key="1">
    <citation type="submission" date="2022-03" db="EMBL/GenBank/DDBJ databases">
        <authorList>
            <person name="Alioto T."/>
            <person name="Alioto T."/>
            <person name="Gomez Garrido J."/>
        </authorList>
    </citation>
    <scope>NUCLEOTIDE SEQUENCE</scope>
</reference>
<proteinExistence type="predicted"/>
<organism evidence="2 3">
    <name type="scientific">Pelobates cultripes</name>
    <name type="common">Western spadefoot toad</name>
    <dbReference type="NCBI Taxonomy" id="61616"/>
    <lineage>
        <taxon>Eukaryota</taxon>
        <taxon>Metazoa</taxon>
        <taxon>Chordata</taxon>
        <taxon>Craniata</taxon>
        <taxon>Vertebrata</taxon>
        <taxon>Euteleostomi</taxon>
        <taxon>Amphibia</taxon>
        <taxon>Batrachia</taxon>
        <taxon>Anura</taxon>
        <taxon>Pelobatoidea</taxon>
        <taxon>Pelobatidae</taxon>
        <taxon>Pelobates</taxon>
    </lineage>
</organism>
<sequence length="66" mass="7687">MNCKSYSVFCLWLPICAWSVRGQKSLVLICTRFLLLLQKELQKRSSRITCSLLDVKNPQIMETSHQ</sequence>
<dbReference type="Proteomes" id="UP001295444">
    <property type="component" value="Chromosome 01"/>
</dbReference>
<keyword evidence="1" id="KW-0732">Signal</keyword>
<name>A0AAD1QXD9_PELCU</name>
<feature type="chain" id="PRO_5042097659" description="Secreted protein" evidence="1">
    <location>
        <begin position="23"/>
        <end position="66"/>
    </location>
</feature>
<accession>A0AAD1QXD9</accession>
<gene>
    <name evidence="2" type="ORF">PECUL_23A013795</name>
</gene>
<evidence type="ECO:0000313" key="3">
    <source>
        <dbReference type="Proteomes" id="UP001295444"/>
    </source>
</evidence>
<evidence type="ECO:0000256" key="1">
    <source>
        <dbReference type="SAM" id="SignalP"/>
    </source>
</evidence>
<feature type="signal peptide" evidence="1">
    <location>
        <begin position="1"/>
        <end position="22"/>
    </location>
</feature>
<keyword evidence="3" id="KW-1185">Reference proteome</keyword>